<feature type="region of interest" description="Disordered" evidence="1">
    <location>
        <begin position="1"/>
        <end position="42"/>
    </location>
</feature>
<dbReference type="AlphaFoldDB" id="A0A1A8WC00"/>
<dbReference type="VEuPathDB" id="PlasmoDB:PmUG01_14036300"/>
<feature type="compositionally biased region" description="Low complexity" evidence="1">
    <location>
        <begin position="1"/>
        <end position="32"/>
    </location>
</feature>
<reference evidence="4" key="1">
    <citation type="submission" date="2016-05" db="EMBL/GenBank/DDBJ databases">
        <authorList>
            <person name="Naeem Raeece"/>
        </authorList>
    </citation>
    <scope>NUCLEOTIDE SEQUENCE [LARGE SCALE GENOMIC DNA]</scope>
</reference>
<gene>
    <name evidence="3" type="ORF">PMALA_029560</name>
</gene>
<evidence type="ECO:0000256" key="1">
    <source>
        <dbReference type="SAM" id="MobiDB-lite"/>
    </source>
</evidence>
<dbReference type="InterPro" id="IPR028078">
    <property type="entry name" value="ACDC"/>
</dbReference>
<evidence type="ECO:0000259" key="2">
    <source>
        <dbReference type="Pfam" id="PF14733"/>
    </source>
</evidence>
<protein>
    <recommendedName>
        <fullName evidence="2">AP2-coincident C-terminal domain-containing protein</fullName>
    </recommendedName>
</protein>
<evidence type="ECO:0000313" key="3">
    <source>
        <dbReference type="EMBL" id="SBS90388.1"/>
    </source>
</evidence>
<dbReference type="EMBL" id="FLQW01001575">
    <property type="protein sequence ID" value="SBS90388.1"/>
    <property type="molecule type" value="Genomic_DNA"/>
</dbReference>
<name>A0A1A8WC00_PLAMA</name>
<dbReference type="Pfam" id="PF14733">
    <property type="entry name" value="ACDC"/>
    <property type="match status" value="1"/>
</dbReference>
<dbReference type="Proteomes" id="UP000078597">
    <property type="component" value="Unassembled WGS sequence"/>
</dbReference>
<feature type="non-terminal residue" evidence="3">
    <location>
        <position position="1"/>
    </location>
</feature>
<proteinExistence type="predicted"/>
<organism evidence="3 4">
    <name type="scientific">Plasmodium malariae</name>
    <dbReference type="NCBI Taxonomy" id="5858"/>
    <lineage>
        <taxon>Eukaryota</taxon>
        <taxon>Sar</taxon>
        <taxon>Alveolata</taxon>
        <taxon>Apicomplexa</taxon>
        <taxon>Aconoidasida</taxon>
        <taxon>Haemosporida</taxon>
        <taxon>Plasmodiidae</taxon>
        <taxon>Plasmodium</taxon>
        <taxon>Plasmodium (Plasmodium)</taxon>
    </lineage>
</organism>
<feature type="domain" description="AP2-coincident C-terminal" evidence="2">
    <location>
        <begin position="133"/>
        <end position="221"/>
    </location>
</feature>
<accession>A0A1A8WC00</accession>
<evidence type="ECO:0000313" key="4">
    <source>
        <dbReference type="Proteomes" id="UP000078597"/>
    </source>
</evidence>
<sequence>IDDNNNNNNNNNGDNNNNGNNNNNNNGDNNNNSNHPYEDVNCDGSTNKVYTFRRKDNSENCHIQINDINEIDDKKRRRKKTKMDPLFLKRSKNLKDSLLSNAKDTSLSSYLLAQEETNNLHKLDSYVDTLNNNSDVTSLAKQTILLLLKDILNCIPFQMAPSVISRKIYDQKINAHVKFVYQSKSLMDLMPYFFIFKNVIKQKTLPSDQSLYICNVLLYALFEA</sequence>